<dbReference type="InterPro" id="IPR013783">
    <property type="entry name" value="Ig-like_fold"/>
</dbReference>
<feature type="domain" description="Glycoside hydrolase family 2 catalytic" evidence="6">
    <location>
        <begin position="312"/>
        <end position="449"/>
    </location>
</feature>
<dbReference type="STRING" id="1703345.A3860_28250"/>
<dbReference type="OrthoDB" id="9801077at2"/>
<keyword evidence="3" id="KW-0326">Glycosidase</keyword>
<dbReference type="Gene3D" id="3.20.20.80">
    <property type="entry name" value="Glycosidases"/>
    <property type="match status" value="1"/>
</dbReference>
<keyword evidence="4" id="KW-0732">Signal</keyword>
<dbReference type="InterPro" id="IPR006103">
    <property type="entry name" value="Glyco_hydro_2_cat"/>
</dbReference>
<dbReference type="GO" id="GO:0004553">
    <property type="term" value="F:hydrolase activity, hydrolyzing O-glycosyl compounds"/>
    <property type="evidence" value="ECO:0007669"/>
    <property type="project" value="InterPro"/>
</dbReference>
<evidence type="ECO:0000259" key="7">
    <source>
        <dbReference type="Pfam" id="PF16355"/>
    </source>
</evidence>
<sequence length="985" mass="110369">MVIKKTIALLLAFACLHTHAQRITYNFNSNWKVFVGDTAAASAPSFNDAAWRPVTLPWAWNEDDAFKKDIKDLTTGIAWYRKHFRLPATAKGQKVFLEFEGIRQAGDFYLNGQHLGLQENGVTAFGFDITAYLNYSDSDNVLSVRIDNSWEYHERATKTKFQWEDKNFNANYGGINKNVYLHITGKTYQTLPLFTTLGTTGVYIYANQFNIKQGTATIHTESEIKNEDDKPQTLQYEVTITDADGKPVKTFTGDKTTLAPGSTTIVQAASVVNELHFWSWGYGYLYTVQTILKINGKPVDVVTTKTGFRKTEFKNGMIYLNDRVIMVHGYAQRTSNEWPAIGLSVPAWLSDYSNHLMVESNGNLVRWMHITPWKQDIESCDRVGLMEAMPAGDAEKDITGTRWEQRKAVMRDAIIYNRNNPSIIFFESGNESISEEHMKEMKAIRDQYDLHGGRAIGSREMLDSKVAEYGGEMLYTNKSAHIPLWAMEYSRDEGSRKFWDDYTPPYHKDGDGPLYNNQNAAVYNRNMESHAVENVKRWFEFWNERPGTGARVSAGGVNIVFAETNTHHRGAENYRRSGEVDALRIIKQNFYANQVMWDGWVNPEKYRIHIIGHWNYANGVKKDIYVVSSAAKVELKVNGRSLGFGQKSDGFLFTFKNVEWKPGSIAATGYDEQGKQLCETAINTVGEPAALRLTNVKRPVPFMADGHDLSLVEVEVVDAKGNRCPTALHMVNFTMDGPAEWRGGMAQGPDNYILAKSLPVENGVNRVLIRSTTTAGKITIKATAEGLQPATLTLTSLPFEEKNGLAASLPSASLPCRLERGPTPLTPSYAITRTPVAIVKATAGAHADSAFTSYDDNELSDWVNDGKLSTAWIEYELEREATVSEITLKLNNFRSRAYPLIITVDGKEVFTGSTKPTLGYYTIVCKPQKGKKVRIQLAMLLKEEGGEQMVEVSGKKLDDGVARDDSKAKGTLSIIEAEIYEPLKQ</sequence>
<feature type="signal peptide" evidence="4">
    <location>
        <begin position="1"/>
        <end position="20"/>
    </location>
</feature>
<accession>A0A1V9FW61</accession>
<keyword evidence="2" id="KW-0378">Hydrolase</keyword>
<dbReference type="InterPro" id="IPR051913">
    <property type="entry name" value="GH2_Domain-Containing"/>
</dbReference>
<dbReference type="Gene3D" id="2.60.120.260">
    <property type="entry name" value="Galactose-binding domain-like"/>
    <property type="match status" value="2"/>
</dbReference>
<dbReference type="SUPFAM" id="SSF51445">
    <property type="entry name" value="(Trans)glycosidases"/>
    <property type="match status" value="1"/>
</dbReference>
<evidence type="ECO:0000259" key="6">
    <source>
        <dbReference type="Pfam" id="PF02836"/>
    </source>
</evidence>
<feature type="domain" description="Glycoside hydrolase family 2" evidence="8">
    <location>
        <begin position="703"/>
        <end position="793"/>
    </location>
</feature>
<protein>
    <submittedName>
        <fullName evidence="10">Beta-galactosidase</fullName>
    </submittedName>
</protein>
<evidence type="ECO:0000259" key="5">
    <source>
        <dbReference type="Pfam" id="PF00703"/>
    </source>
</evidence>
<feature type="domain" description="Glycoside hydrolase family 2 immunoglobulin-like beta-sandwich" evidence="5">
    <location>
        <begin position="212"/>
        <end position="309"/>
    </location>
</feature>
<dbReference type="InterPro" id="IPR006102">
    <property type="entry name" value="Ig-like_GH2"/>
</dbReference>
<dbReference type="Pfam" id="PF00703">
    <property type="entry name" value="Glyco_hydro_2"/>
    <property type="match status" value="1"/>
</dbReference>
<organism evidence="10 11">
    <name type="scientific">Niastella vici</name>
    <dbReference type="NCBI Taxonomy" id="1703345"/>
    <lineage>
        <taxon>Bacteria</taxon>
        <taxon>Pseudomonadati</taxon>
        <taxon>Bacteroidota</taxon>
        <taxon>Chitinophagia</taxon>
        <taxon>Chitinophagales</taxon>
        <taxon>Chitinophagaceae</taxon>
        <taxon>Niastella</taxon>
    </lineage>
</organism>
<comment type="similarity">
    <text evidence="1">Belongs to the glycosyl hydrolase 2 family.</text>
</comment>
<evidence type="ECO:0000256" key="1">
    <source>
        <dbReference type="ARBA" id="ARBA00007401"/>
    </source>
</evidence>
<proteinExistence type="inferred from homology"/>
<feature type="domain" description="DUF4982" evidence="7">
    <location>
        <begin position="619"/>
        <end position="677"/>
    </location>
</feature>
<dbReference type="PANTHER" id="PTHR42732">
    <property type="entry name" value="BETA-GALACTOSIDASE"/>
    <property type="match status" value="1"/>
</dbReference>
<dbReference type="EMBL" id="LVYD01000050">
    <property type="protein sequence ID" value="OQP62585.1"/>
    <property type="molecule type" value="Genomic_DNA"/>
</dbReference>
<dbReference type="InterPro" id="IPR032311">
    <property type="entry name" value="DUF4982"/>
</dbReference>
<dbReference type="Pfam" id="PF16355">
    <property type="entry name" value="DUF4982"/>
    <property type="match status" value="1"/>
</dbReference>
<name>A0A1V9FW61_9BACT</name>
<keyword evidence="11" id="KW-1185">Reference proteome</keyword>
<dbReference type="Gene3D" id="2.60.40.10">
    <property type="entry name" value="Immunoglobulins"/>
    <property type="match status" value="3"/>
</dbReference>
<evidence type="ECO:0000256" key="3">
    <source>
        <dbReference type="ARBA" id="ARBA00023295"/>
    </source>
</evidence>
<dbReference type="InterPro" id="IPR040605">
    <property type="entry name" value="Glyco_hydro2_dom5"/>
</dbReference>
<evidence type="ECO:0000313" key="10">
    <source>
        <dbReference type="EMBL" id="OQP62585.1"/>
    </source>
</evidence>
<dbReference type="PANTHER" id="PTHR42732:SF1">
    <property type="entry name" value="BETA-MANNOSIDASE"/>
    <property type="match status" value="1"/>
</dbReference>
<feature type="chain" id="PRO_5012483934" evidence="4">
    <location>
        <begin position="21"/>
        <end position="985"/>
    </location>
</feature>
<gene>
    <name evidence="10" type="ORF">A3860_28250</name>
</gene>
<evidence type="ECO:0000259" key="8">
    <source>
        <dbReference type="Pfam" id="PF18565"/>
    </source>
</evidence>
<reference evidence="10 11" key="1">
    <citation type="submission" date="2016-03" db="EMBL/GenBank/DDBJ databases">
        <title>Niastella vici sp. nov., isolated from farmland soil.</title>
        <authorList>
            <person name="Chen L."/>
            <person name="Wang D."/>
            <person name="Yang S."/>
            <person name="Wang G."/>
        </authorList>
    </citation>
    <scope>NUCLEOTIDE SEQUENCE [LARGE SCALE GENOMIC DNA]</scope>
    <source>
        <strain evidence="10 11">DJ57</strain>
    </source>
</reference>
<dbReference type="Pfam" id="PF18565">
    <property type="entry name" value="Glyco_hydro2_C5"/>
    <property type="match status" value="1"/>
</dbReference>
<feature type="domain" description="Beta-mannosidase-like galactose-binding" evidence="9">
    <location>
        <begin position="78"/>
        <end position="164"/>
    </location>
</feature>
<dbReference type="GO" id="GO:0005975">
    <property type="term" value="P:carbohydrate metabolic process"/>
    <property type="evidence" value="ECO:0007669"/>
    <property type="project" value="InterPro"/>
</dbReference>
<dbReference type="Pfam" id="PF22666">
    <property type="entry name" value="Glyco_hydro_2_N2"/>
    <property type="match status" value="1"/>
</dbReference>
<dbReference type="SUPFAM" id="SSF49303">
    <property type="entry name" value="beta-Galactosidase/glucuronidase domain"/>
    <property type="match status" value="1"/>
</dbReference>
<dbReference type="InterPro" id="IPR054593">
    <property type="entry name" value="Beta-mannosidase-like_N2"/>
</dbReference>
<dbReference type="Pfam" id="PF02836">
    <property type="entry name" value="Glyco_hydro_2_C"/>
    <property type="match status" value="1"/>
</dbReference>
<dbReference type="Proteomes" id="UP000192796">
    <property type="component" value="Unassembled WGS sequence"/>
</dbReference>
<dbReference type="AlphaFoldDB" id="A0A1V9FW61"/>
<evidence type="ECO:0000256" key="4">
    <source>
        <dbReference type="SAM" id="SignalP"/>
    </source>
</evidence>
<evidence type="ECO:0000313" key="11">
    <source>
        <dbReference type="Proteomes" id="UP000192796"/>
    </source>
</evidence>
<evidence type="ECO:0000259" key="9">
    <source>
        <dbReference type="Pfam" id="PF22666"/>
    </source>
</evidence>
<dbReference type="SUPFAM" id="SSF49785">
    <property type="entry name" value="Galactose-binding domain-like"/>
    <property type="match status" value="2"/>
</dbReference>
<dbReference type="InterPro" id="IPR036156">
    <property type="entry name" value="Beta-gal/glucu_dom_sf"/>
</dbReference>
<evidence type="ECO:0000256" key="2">
    <source>
        <dbReference type="ARBA" id="ARBA00022801"/>
    </source>
</evidence>
<dbReference type="InterPro" id="IPR008979">
    <property type="entry name" value="Galactose-bd-like_sf"/>
</dbReference>
<dbReference type="InterPro" id="IPR017853">
    <property type="entry name" value="GH"/>
</dbReference>
<comment type="caution">
    <text evidence="10">The sequence shown here is derived from an EMBL/GenBank/DDBJ whole genome shotgun (WGS) entry which is preliminary data.</text>
</comment>